<feature type="region of interest" description="Disordered" evidence="2">
    <location>
        <begin position="86"/>
        <end position="170"/>
    </location>
</feature>
<dbReference type="EMBL" id="VEPZ02001038">
    <property type="protein sequence ID" value="KAE8699470.1"/>
    <property type="molecule type" value="Genomic_DNA"/>
</dbReference>
<reference evidence="3" key="1">
    <citation type="submission" date="2019-09" db="EMBL/GenBank/DDBJ databases">
        <title>Draft genome information of white flower Hibiscus syriacus.</title>
        <authorList>
            <person name="Kim Y.-M."/>
        </authorList>
    </citation>
    <scope>NUCLEOTIDE SEQUENCE [LARGE SCALE GENOMIC DNA]</scope>
    <source>
        <strain evidence="3">YM2019G1</strain>
    </source>
</reference>
<comment type="caution">
    <text evidence="3">The sequence shown here is derived from an EMBL/GenBank/DDBJ whole genome shotgun (WGS) entry which is preliminary data.</text>
</comment>
<dbReference type="PANTHER" id="PTHR47347:SF2">
    <property type="entry name" value="GOLGIN CANDIDATE 5"/>
    <property type="match status" value="1"/>
</dbReference>
<evidence type="ECO:0000256" key="2">
    <source>
        <dbReference type="SAM" id="MobiDB-lite"/>
    </source>
</evidence>
<accession>A0A6A3A572</accession>
<protein>
    <submittedName>
        <fullName evidence="3">Golgin candidate 5 isoform 2</fullName>
    </submittedName>
</protein>
<keyword evidence="1" id="KW-0175">Coiled coil</keyword>
<proteinExistence type="predicted"/>
<feature type="coiled-coil region" evidence="1">
    <location>
        <begin position="305"/>
        <end position="332"/>
    </location>
</feature>
<dbReference type="Proteomes" id="UP000436088">
    <property type="component" value="Unassembled WGS sequence"/>
</dbReference>
<evidence type="ECO:0000256" key="1">
    <source>
        <dbReference type="SAM" id="Coils"/>
    </source>
</evidence>
<dbReference type="PANTHER" id="PTHR47347">
    <property type="entry name" value="GOLGIN CANDIDATE 5"/>
    <property type="match status" value="1"/>
</dbReference>
<evidence type="ECO:0000313" key="3">
    <source>
        <dbReference type="EMBL" id="KAE8699470.1"/>
    </source>
</evidence>
<sequence>MAWFSGKVSIGGFPDLAGAVNKFQESVKILRRTSIMLSVLKRSLNQAAMKASVCHIFQIKILASGLWPSDRKALFDPVMGFMGQKGEETAVESSQNPPKIEEKEEAKTDGSTQSHEKTVLEDDKQDVKLEKDNEHSEAVERVDSMISDPGKAESESESLDSPDSEEQKESIDMVISEVSDSKEVKLDSAIDQVEDAEPVPAKSTDAVDIHENAGGGSPEDPVLPGSYSIFVEETNSVQEFLLPNVLPSYEAEGTVSESVFVENESNSKRVEVGEQTNDSETDVKEELCLSSATIIPASADSTHELEKMRLEMKMMESALQGATKQAQKLTDVILGLGEGLENISFSYSLSHMHHFSFLNK</sequence>
<dbReference type="AlphaFoldDB" id="A0A6A3A572"/>
<feature type="compositionally biased region" description="Acidic residues" evidence="2">
    <location>
        <begin position="155"/>
        <end position="164"/>
    </location>
</feature>
<name>A0A6A3A572_HIBSY</name>
<feature type="compositionally biased region" description="Basic and acidic residues" evidence="2">
    <location>
        <begin position="99"/>
        <end position="143"/>
    </location>
</feature>
<gene>
    <name evidence="3" type="ORF">F3Y22_tig00110578pilonHSYRG00161</name>
</gene>
<organism evidence="3 4">
    <name type="scientific">Hibiscus syriacus</name>
    <name type="common">Rose of Sharon</name>
    <dbReference type="NCBI Taxonomy" id="106335"/>
    <lineage>
        <taxon>Eukaryota</taxon>
        <taxon>Viridiplantae</taxon>
        <taxon>Streptophyta</taxon>
        <taxon>Embryophyta</taxon>
        <taxon>Tracheophyta</taxon>
        <taxon>Spermatophyta</taxon>
        <taxon>Magnoliopsida</taxon>
        <taxon>eudicotyledons</taxon>
        <taxon>Gunneridae</taxon>
        <taxon>Pentapetalae</taxon>
        <taxon>rosids</taxon>
        <taxon>malvids</taxon>
        <taxon>Malvales</taxon>
        <taxon>Malvaceae</taxon>
        <taxon>Malvoideae</taxon>
        <taxon>Hibiscus</taxon>
    </lineage>
</organism>
<keyword evidence="4" id="KW-1185">Reference proteome</keyword>
<evidence type="ECO:0000313" key="4">
    <source>
        <dbReference type="Proteomes" id="UP000436088"/>
    </source>
</evidence>